<dbReference type="Pfam" id="PF04480">
    <property type="entry name" value="DUF559"/>
    <property type="match status" value="1"/>
</dbReference>
<name>A0A0P6X627_9CHLR</name>
<dbReference type="AlphaFoldDB" id="A0A0P6X627"/>
<evidence type="ECO:0000313" key="3">
    <source>
        <dbReference type="Proteomes" id="UP000050501"/>
    </source>
</evidence>
<dbReference type="EMBL" id="LGCM01000065">
    <property type="protein sequence ID" value="KPL75670.1"/>
    <property type="molecule type" value="Genomic_DNA"/>
</dbReference>
<dbReference type="CDD" id="cd01038">
    <property type="entry name" value="Endonuclease_DUF559"/>
    <property type="match status" value="1"/>
</dbReference>
<protein>
    <recommendedName>
        <fullName evidence="1">DUF559 domain-containing protein</fullName>
    </recommendedName>
</protein>
<dbReference type="OrthoDB" id="9798754at2"/>
<feature type="domain" description="DUF559" evidence="1">
    <location>
        <begin position="12"/>
        <end position="113"/>
    </location>
</feature>
<dbReference type="InterPro" id="IPR007569">
    <property type="entry name" value="DUF559"/>
</dbReference>
<comment type="caution">
    <text evidence="2">The sequence shown here is derived from an EMBL/GenBank/DDBJ whole genome shotgun (WGS) entry which is preliminary data.</text>
</comment>
<organism evidence="2 3">
    <name type="scientific">Levilinea saccharolytica</name>
    <dbReference type="NCBI Taxonomy" id="229921"/>
    <lineage>
        <taxon>Bacteria</taxon>
        <taxon>Bacillati</taxon>
        <taxon>Chloroflexota</taxon>
        <taxon>Anaerolineae</taxon>
        <taxon>Anaerolineales</taxon>
        <taxon>Anaerolineaceae</taxon>
        <taxon>Levilinea</taxon>
    </lineage>
</organism>
<dbReference type="STRING" id="229921.ADN01_17720"/>
<dbReference type="PANTHER" id="PTHR38590:SF1">
    <property type="entry name" value="BLL0828 PROTEIN"/>
    <property type="match status" value="1"/>
</dbReference>
<dbReference type="Proteomes" id="UP000050501">
    <property type="component" value="Unassembled WGS sequence"/>
</dbReference>
<keyword evidence="3" id="KW-1185">Reference proteome</keyword>
<dbReference type="PANTHER" id="PTHR38590">
    <property type="entry name" value="BLL0828 PROTEIN"/>
    <property type="match status" value="1"/>
</dbReference>
<accession>A0A0P6X627</accession>
<dbReference type="InterPro" id="IPR011335">
    <property type="entry name" value="Restrct_endonuc-II-like"/>
</dbReference>
<evidence type="ECO:0000313" key="2">
    <source>
        <dbReference type="EMBL" id="KPL75670.1"/>
    </source>
</evidence>
<evidence type="ECO:0000259" key="1">
    <source>
        <dbReference type="Pfam" id="PF04480"/>
    </source>
</evidence>
<proteinExistence type="predicted"/>
<sequence length="119" mass="14129">MAHRRTRISTFQYAAQLRHHLTEAEARLWQVLRAHRLNDVHFRRQHAIGPYIVDFCAPRQKLIIEVDGSQHLFQQAYDAERTAYLEAKGYRVLRFWNHEVMENLEGVLLRIMEMGSSGR</sequence>
<dbReference type="SUPFAM" id="SSF52980">
    <property type="entry name" value="Restriction endonuclease-like"/>
    <property type="match status" value="1"/>
</dbReference>
<reference evidence="2 3" key="1">
    <citation type="submission" date="2015-07" db="EMBL/GenBank/DDBJ databases">
        <title>Genome sequence of Levilinea saccharolytica DSM 16555.</title>
        <authorList>
            <person name="Hemp J."/>
            <person name="Ward L.M."/>
            <person name="Pace L.A."/>
            <person name="Fischer W.W."/>
        </authorList>
    </citation>
    <scope>NUCLEOTIDE SEQUENCE [LARGE SCALE GENOMIC DNA]</scope>
    <source>
        <strain evidence="2 3">KIBI-1</strain>
    </source>
</reference>
<dbReference type="RefSeq" id="WP_062417112.1">
    <property type="nucleotide sequence ID" value="NZ_DF967974.1"/>
</dbReference>
<dbReference type="Gene3D" id="3.40.960.10">
    <property type="entry name" value="VSR Endonuclease"/>
    <property type="match status" value="1"/>
</dbReference>
<gene>
    <name evidence="2" type="ORF">ADN01_17720</name>
</gene>
<dbReference type="InterPro" id="IPR047216">
    <property type="entry name" value="Endonuclease_DUF559_bact"/>
</dbReference>